<dbReference type="PANTHER" id="PTHR19375">
    <property type="entry name" value="HEAT SHOCK PROTEIN 70KDA"/>
    <property type="match status" value="1"/>
</dbReference>
<accession>A0A8D0G7X8</accession>
<evidence type="ECO:0000313" key="4">
    <source>
        <dbReference type="Ensembl" id="ENSSPUP00000001578.1"/>
    </source>
</evidence>
<dbReference type="Gene3D" id="2.60.34.10">
    <property type="entry name" value="Substrate Binding Domain Of DNAk, Chain A, domain 1"/>
    <property type="match status" value="1"/>
</dbReference>
<keyword evidence="2" id="KW-0547">Nucleotide-binding</keyword>
<evidence type="ECO:0000256" key="3">
    <source>
        <dbReference type="ARBA" id="ARBA00022840"/>
    </source>
</evidence>
<dbReference type="OMA" id="QGGVMAT"/>
<organism evidence="4 5">
    <name type="scientific">Sphenodon punctatus</name>
    <name type="common">Tuatara</name>
    <name type="synonym">Hatteria punctata</name>
    <dbReference type="NCBI Taxonomy" id="8508"/>
    <lineage>
        <taxon>Eukaryota</taxon>
        <taxon>Metazoa</taxon>
        <taxon>Chordata</taxon>
        <taxon>Craniata</taxon>
        <taxon>Vertebrata</taxon>
        <taxon>Euteleostomi</taxon>
        <taxon>Lepidosauria</taxon>
        <taxon>Sphenodontia</taxon>
        <taxon>Sphenodontidae</taxon>
        <taxon>Sphenodon</taxon>
    </lineage>
</organism>
<dbReference type="FunFam" id="2.60.34.10:FF:000012">
    <property type="entry name" value="Heat shock 70 kDa protein"/>
    <property type="match status" value="1"/>
</dbReference>
<dbReference type="FunFam" id="3.90.640.10:FF:000002">
    <property type="entry name" value="Heat shock 70 kDa"/>
    <property type="match status" value="1"/>
</dbReference>
<dbReference type="Gene3D" id="3.30.420.40">
    <property type="match status" value="1"/>
</dbReference>
<dbReference type="Gene3D" id="3.90.640.10">
    <property type="entry name" value="Actin, Chain A, domain 4"/>
    <property type="match status" value="1"/>
</dbReference>
<protein>
    <recommendedName>
        <fullName evidence="6">Heat shock protein 70 kDa</fullName>
    </recommendedName>
</protein>
<dbReference type="GO" id="GO:0140662">
    <property type="term" value="F:ATP-dependent protein folding chaperone"/>
    <property type="evidence" value="ECO:0007669"/>
    <property type="project" value="InterPro"/>
</dbReference>
<dbReference type="AlphaFoldDB" id="A0A8D0G7X8"/>
<dbReference type="PROSITE" id="PS01036">
    <property type="entry name" value="HSP70_3"/>
    <property type="match status" value="1"/>
</dbReference>
<proteinExistence type="inferred from homology"/>
<dbReference type="Ensembl" id="ENSSPUT00000001666.1">
    <property type="protein sequence ID" value="ENSSPUP00000001578.1"/>
    <property type="gene ID" value="ENSSPUG00000001224.1"/>
</dbReference>
<dbReference type="InterPro" id="IPR018181">
    <property type="entry name" value="Heat_shock_70_CS"/>
</dbReference>
<dbReference type="Proteomes" id="UP000694392">
    <property type="component" value="Unplaced"/>
</dbReference>
<evidence type="ECO:0000256" key="2">
    <source>
        <dbReference type="ARBA" id="ARBA00022741"/>
    </source>
</evidence>
<dbReference type="Pfam" id="PF00012">
    <property type="entry name" value="HSP70"/>
    <property type="match status" value="1"/>
</dbReference>
<dbReference type="GO" id="GO:0005524">
    <property type="term" value="F:ATP binding"/>
    <property type="evidence" value="ECO:0007669"/>
    <property type="project" value="UniProtKB-KW"/>
</dbReference>
<evidence type="ECO:0000313" key="5">
    <source>
        <dbReference type="Proteomes" id="UP000694392"/>
    </source>
</evidence>
<dbReference type="SUPFAM" id="SSF100934">
    <property type="entry name" value="Heat shock protein 70kD (HSP70), C-terminal subdomain"/>
    <property type="match status" value="1"/>
</dbReference>
<reference evidence="4" key="1">
    <citation type="submission" date="2025-08" db="UniProtKB">
        <authorList>
            <consortium name="Ensembl"/>
        </authorList>
    </citation>
    <scope>IDENTIFICATION</scope>
</reference>
<sequence length="440" mass="49572">AVGIDLGTTYSCVAICQHGKGKHNILIFDLGGGTFDISILTVDDGIFEVKATAGNTHLGGEDFNNRLMDHLTDEFKRKHKEDISQDKKAMQRLRSACEEVKRTLSSTTITSVSIDSLYKGVDFYTTITRARFEDLCSDLFRATLKPLERALRDADMNEDQIHDIVLIGGSTRIPNIQRILKDFFHGQQLSKNINPDEAVAYGAAIQAAILTGNKHQPLQNMILLDVTPLSLGIELVGGMMDIVVRRNSPVPTKETKSFTTHVENQVKVHFQVYEGERSLTKHNHLLGSFVLRGLHPAPRGEPDIEVTFAIDANNILTVSAKDKETGNTSEVTITDSRGRLDREEIERMVREAERYKVQDKAQREMIEAVNSLESCTLHLKRVPRSRSNVQAKRRMFQLCEETSVWLEGNPLAAKEDCEVRQRQLEEAWDSIFTDLNRRAE</sequence>
<dbReference type="SUPFAM" id="SSF100920">
    <property type="entry name" value="Heat shock protein 70kD (HSP70), peptide-binding domain"/>
    <property type="match status" value="1"/>
</dbReference>
<comment type="similarity">
    <text evidence="1">Belongs to the heat shock protein 70 family.</text>
</comment>
<dbReference type="FunFam" id="3.30.420.40:FF:000172">
    <property type="entry name" value="Heat shock 70 kDa protein"/>
    <property type="match status" value="1"/>
</dbReference>
<dbReference type="InterPro" id="IPR029047">
    <property type="entry name" value="HSP70_peptide-bd_sf"/>
</dbReference>
<dbReference type="Gene3D" id="1.20.1270.10">
    <property type="match status" value="1"/>
</dbReference>
<reference evidence="4" key="2">
    <citation type="submission" date="2025-09" db="UniProtKB">
        <authorList>
            <consortium name="Ensembl"/>
        </authorList>
    </citation>
    <scope>IDENTIFICATION</scope>
</reference>
<dbReference type="SUPFAM" id="SSF53067">
    <property type="entry name" value="Actin-like ATPase domain"/>
    <property type="match status" value="1"/>
</dbReference>
<dbReference type="PROSITE" id="PS00297">
    <property type="entry name" value="HSP70_1"/>
    <property type="match status" value="1"/>
</dbReference>
<evidence type="ECO:0008006" key="6">
    <source>
        <dbReference type="Google" id="ProtNLM"/>
    </source>
</evidence>
<dbReference type="InterPro" id="IPR013126">
    <property type="entry name" value="Hsp_70_fam"/>
</dbReference>
<name>A0A8D0G7X8_SPHPU</name>
<keyword evidence="5" id="KW-1185">Reference proteome</keyword>
<dbReference type="PROSITE" id="PS00329">
    <property type="entry name" value="HSP70_2"/>
    <property type="match status" value="1"/>
</dbReference>
<evidence type="ECO:0000256" key="1">
    <source>
        <dbReference type="ARBA" id="ARBA00007381"/>
    </source>
</evidence>
<dbReference type="InterPro" id="IPR043129">
    <property type="entry name" value="ATPase_NBD"/>
</dbReference>
<keyword evidence="3" id="KW-0067">ATP-binding</keyword>
<dbReference type="InterPro" id="IPR029048">
    <property type="entry name" value="HSP70_C_sf"/>
</dbReference>
<dbReference type="GeneTree" id="ENSGT00940000154813"/>
<dbReference type="PRINTS" id="PR00301">
    <property type="entry name" value="HEATSHOCK70"/>
</dbReference>